<dbReference type="Proteomes" id="UP001159427">
    <property type="component" value="Unassembled WGS sequence"/>
</dbReference>
<dbReference type="InterPro" id="IPR051473">
    <property type="entry name" value="P2Ox-like"/>
</dbReference>
<accession>A0ABN8M5Y9</accession>
<dbReference type="SUPFAM" id="SSF54373">
    <property type="entry name" value="FAD-linked reductases, C-terminal domain"/>
    <property type="match status" value="1"/>
</dbReference>
<evidence type="ECO:0000256" key="1">
    <source>
        <dbReference type="ARBA" id="ARBA00001974"/>
    </source>
</evidence>
<organism evidence="6 7">
    <name type="scientific">Porites evermanni</name>
    <dbReference type="NCBI Taxonomy" id="104178"/>
    <lineage>
        <taxon>Eukaryota</taxon>
        <taxon>Metazoa</taxon>
        <taxon>Cnidaria</taxon>
        <taxon>Anthozoa</taxon>
        <taxon>Hexacorallia</taxon>
        <taxon>Scleractinia</taxon>
        <taxon>Fungiina</taxon>
        <taxon>Poritidae</taxon>
        <taxon>Porites</taxon>
    </lineage>
</organism>
<evidence type="ECO:0000313" key="6">
    <source>
        <dbReference type="EMBL" id="CAH3025034.1"/>
    </source>
</evidence>
<evidence type="ECO:0000313" key="7">
    <source>
        <dbReference type="Proteomes" id="UP001159427"/>
    </source>
</evidence>
<dbReference type="EMBL" id="CALNXI010000333">
    <property type="protein sequence ID" value="CAH3025034.1"/>
    <property type="molecule type" value="Genomic_DNA"/>
</dbReference>
<keyword evidence="7" id="KW-1185">Reference proteome</keyword>
<comment type="caution">
    <text evidence="6">The sequence shown here is derived from an EMBL/GenBank/DDBJ whole genome shotgun (WGS) entry which is preliminary data.</text>
</comment>
<keyword evidence="4" id="KW-0274">FAD</keyword>
<protein>
    <submittedName>
        <fullName evidence="6">Uncharacterized protein</fullName>
    </submittedName>
</protein>
<dbReference type="PANTHER" id="PTHR42784">
    <property type="entry name" value="PYRANOSE 2-OXIDASE"/>
    <property type="match status" value="1"/>
</dbReference>
<comment type="cofactor">
    <cofactor evidence="1">
        <name>FAD</name>
        <dbReference type="ChEBI" id="CHEBI:57692"/>
    </cofactor>
</comment>
<evidence type="ECO:0000256" key="5">
    <source>
        <dbReference type="ARBA" id="ARBA00023002"/>
    </source>
</evidence>
<comment type="similarity">
    <text evidence="2">Belongs to the GMC oxidoreductase family.</text>
</comment>
<dbReference type="InterPro" id="IPR036188">
    <property type="entry name" value="FAD/NAD-bd_sf"/>
</dbReference>
<keyword evidence="3" id="KW-0285">Flavoprotein</keyword>
<gene>
    <name evidence="6" type="ORF">PEVE_00024854</name>
</gene>
<dbReference type="SUPFAM" id="SSF51905">
    <property type="entry name" value="FAD/NAD(P)-binding domain"/>
    <property type="match status" value="1"/>
</dbReference>
<name>A0ABN8M5Y9_9CNID</name>
<dbReference type="PANTHER" id="PTHR42784:SF1">
    <property type="entry name" value="PYRANOSE 2-OXIDASE"/>
    <property type="match status" value="1"/>
</dbReference>
<keyword evidence="5" id="KW-0560">Oxidoreductase</keyword>
<sequence>MATHWTAAVPRQHPKVERSSIIDDEEWQFLYEESEKLLKKTDDLFQNSIRNTIVKEVLNETYEGEITGSKYLPQNLPLAGVRKKKEFVMWSGSDTILGEDLVKDIKSGDCSKIRLKSEWQCEKVVPTDDGESIWFAIVKDLLEKKRYRVYAKVFVLAGGAILTPQILFNSEIEPEALGHYLCEQPMAFCQIVLKQEIVDSIKSRPEWKEKVHQHKAKNPEDPIPIPLEDPTPQCWIPVSENRPWHCQVHRDAFSYGEVAPNIDTRLIVDLRWFGKVNPRYENCVTFSHTNRDTFGMPQPTFHFKMTKEEGDEVHKMMTDMCKAATALGGFLPGSEPSFQKPGLALHITVSTRLC</sequence>
<proteinExistence type="inferred from homology"/>
<evidence type="ECO:0000256" key="3">
    <source>
        <dbReference type="ARBA" id="ARBA00022630"/>
    </source>
</evidence>
<reference evidence="6 7" key="1">
    <citation type="submission" date="2022-05" db="EMBL/GenBank/DDBJ databases">
        <authorList>
            <consortium name="Genoscope - CEA"/>
            <person name="William W."/>
        </authorList>
    </citation>
    <scope>NUCLEOTIDE SEQUENCE [LARGE SCALE GENOMIC DNA]</scope>
</reference>
<evidence type="ECO:0000256" key="4">
    <source>
        <dbReference type="ARBA" id="ARBA00022827"/>
    </source>
</evidence>
<evidence type="ECO:0000256" key="2">
    <source>
        <dbReference type="ARBA" id="ARBA00010790"/>
    </source>
</evidence>